<name>A0A4S3ZUW2_9HYPH</name>
<gene>
    <name evidence="3" type="ORF">E6C51_13185</name>
</gene>
<feature type="region of interest" description="Disordered" evidence="1">
    <location>
        <begin position="1"/>
        <end position="26"/>
    </location>
</feature>
<dbReference type="Proteomes" id="UP000310754">
    <property type="component" value="Unassembled WGS sequence"/>
</dbReference>
<comment type="caution">
    <text evidence="3">The sequence shown here is derived from an EMBL/GenBank/DDBJ whole genome shotgun (WGS) entry which is preliminary data.</text>
</comment>
<evidence type="ECO:0000313" key="3">
    <source>
        <dbReference type="EMBL" id="THF49381.1"/>
    </source>
</evidence>
<sequence>MTDEDDNHTHRPPHGDKKPKPPHERRRRWVVLPAIAIALTIGAVGGAGAMKLMRPAPEMAPLAPVAISAMPASSLVTIKGKVAEIYGNKFILQDDSGKTLVETGRAGDGGGLVTKDEVVTIQGRFDDGFVHASYLIDKDGRTEALRPAGPPPPPHGEPGDFMRKPAPRPAP</sequence>
<keyword evidence="4" id="KW-1185">Reference proteome</keyword>
<dbReference type="SUPFAM" id="SSF101756">
    <property type="entry name" value="Hypothetical protein YgiW"/>
    <property type="match status" value="1"/>
</dbReference>
<keyword evidence="2" id="KW-0472">Membrane</keyword>
<accession>A0A4S3ZUW2</accession>
<organism evidence="3 4">
    <name type="scientific">Allorhizobium terrae</name>
    <dbReference type="NCBI Taxonomy" id="1848972"/>
    <lineage>
        <taxon>Bacteria</taxon>
        <taxon>Pseudomonadati</taxon>
        <taxon>Pseudomonadota</taxon>
        <taxon>Alphaproteobacteria</taxon>
        <taxon>Hyphomicrobiales</taxon>
        <taxon>Rhizobiaceae</taxon>
        <taxon>Rhizobium/Agrobacterium group</taxon>
        <taxon>Allorhizobium</taxon>
    </lineage>
</organism>
<feature type="compositionally biased region" description="Basic and acidic residues" evidence="1">
    <location>
        <begin position="7"/>
        <end position="22"/>
    </location>
</feature>
<feature type="transmembrane region" description="Helical" evidence="2">
    <location>
        <begin position="29"/>
        <end position="49"/>
    </location>
</feature>
<keyword evidence="2" id="KW-0812">Transmembrane</keyword>
<evidence type="ECO:0000256" key="1">
    <source>
        <dbReference type="SAM" id="MobiDB-lite"/>
    </source>
</evidence>
<reference evidence="3 4" key="1">
    <citation type="submission" date="2019-04" db="EMBL/GenBank/DDBJ databases">
        <title>Rhizobium terrae sp. nov., isolated from a paddy soil.</title>
        <authorList>
            <person name="Lin S.-Y."/>
            <person name="Hameed A."/>
            <person name="Huang H.-I."/>
            <person name="Young C.-C."/>
        </authorList>
    </citation>
    <scope>NUCLEOTIDE SEQUENCE [LARGE SCALE GENOMIC DNA]</scope>
    <source>
        <strain evidence="3 4">CC-HIH110</strain>
    </source>
</reference>
<proteinExistence type="predicted"/>
<feature type="region of interest" description="Disordered" evidence="1">
    <location>
        <begin position="140"/>
        <end position="171"/>
    </location>
</feature>
<dbReference type="RefSeq" id="WP_190236342.1">
    <property type="nucleotide sequence ID" value="NZ_SSOA01000006.1"/>
</dbReference>
<evidence type="ECO:0008006" key="5">
    <source>
        <dbReference type="Google" id="ProtNLM"/>
    </source>
</evidence>
<evidence type="ECO:0000256" key="2">
    <source>
        <dbReference type="SAM" id="Phobius"/>
    </source>
</evidence>
<protein>
    <recommendedName>
        <fullName evidence="5">Bacterial OB-fold domain-containing protein</fullName>
    </recommendedName>
</protein>
<dbReference type="InterPro" id="IPR036700">
    <property type="entry name" value="BOBF_sf"/>
</dbReference>
<dbReference type="AlphaFoldDB" id="A0A4S3ZUW2"/>
<dbReference type="EMBL" id="SSOA01000006">
    <property type="protein sequence ID" value="THF49381.1"/>
    <property type="molecule type" value="Genomic_DNA"/>
</dbReference>
<keyword evidence="2" id="KW-1133">Transmembrane helix</keyword>
<dbReference type="Gene3D" id="2.40.50.200">
    <property type="entry name" value="Bacterial OB-fold"/>
    <property type="match status" value="1"/>
</dbReference>
<evidence type="ECO:0000313" key="4">
    <source>
        <dbReference type="Proteomes" id="UP000310754"/>
    </source>
</evidence>